<protein>
    <submittedName>
        <fullName evidence="1">Uncharacterized protein</fullName>
    </submittedName>
</protein>
<accession>A0A9X2GVU5</accession>
<proteinExistence type="predicted"/>
<organism evidence="1 2">
    <name type="scientific">Nonomuraea thailandensis</name>
    <dbReference type="NCBI Taxonomy" id="1188745"/>
    <lineage>
        <taxon>Bacteria</taxon>
        <taxon>Bacillati</taxon>
        <taxon>Actinomycetota</taxon>
        <taxon>Actinomycetes</taxon>
        <taxon>Streptosporangiales</taxon>
        <taxon>Streptosporangiaceae</taxon>
        <taxon>Nonomuraea</taxon>
    </lineage>
</organism>
<dbReference type="EMBL" id="JAMZEB010000002">
    <property type="protein sequence ID" value="MCP2364667.1"/>
    <property type="molecule type" value="Genomic_DNA"/>
</dbReference>
<gene>
    <name evidence="1" type="ORF">HD597_011687</name>
</gene>
<dbReference type="AlphaFoldDB" id="A0A9X2GVU5"/>
<comment type="caution">
    <text evidence="1">The sequence shown here is derived from an EMBL/GenBank/DDBJ whole genome shotgun (WGS) entry which is preliminary data.</text>
</comment>
<name>A0A9X2GVU5_9ACTN</name>
<sequence length="271" mass="30204">MGTDWVPAAVRDLTGPAELDALIRMHARLSHALGRTLRTDPPQDIGHDTALLRWRDADARLRALLILETDADGAHPSHRVSVIGANRLFPPEWRQAAWTSLSPAQLAEWSPRWRHWHASISAGRFRHYPARLRTWETCGDLAEFQADLTATVDATEARTNAWTRRPAFLQARRLVRALPPPPSVPAPGPPPATPGDDLPIPGQRAHAEAVAGHLALLEHAAREFSRTVPGPYKRALRLSAAAEPGADPWLEEFFDWLEPVVRSRRGLYLWV</sequence>
<evidence type="ECO:0000313" key="1">
    <source>
        <dbReference type="EMBL" id="MCP2364667.1"/>
    </source>
</evidence>
<evidence type="ECO:0000313" key="2">
    <source>
        <dbReference type="Proteomes" id="UP001139648"/>
    </source>
</evidence>
<keyword evidence="2" id="KW-1185">Reference proteome</keyword>
<dbReference type="RefSeq" id="WP_253757361.1">
    <property type="nucleotide sequence ID" value="NZ_BAABKA010000012.1"/>
</dbReference>
<reference evidence="1" key="1">
    <citation type="submission" date="2022-06" db="EMBL/GenBank/DDBJ databases">
        <title>Sequencing the genomes of 1000 actinobacteria strains.</title>
        <authorList>
            <person name="Klenk H.-P."/>
        </authorList>
    </citation>
    <scope>NUCLEOTIDE SEQUENCE</scope>
    <source>
        <strain evidence="1">DSM 46694</strain>
    </source>
</reference>
<dbReference type="Proteomes" id="UP001139648">
    <property type="component" value="Unassembled WGS sequence"/>
</dbReference>